<organism evidence="1 2">
    <name type="scientific">Pseudoalteromonas porphyrae</name>
    <dbReference type="NCBI Taxonomy" id="187330"/>
    <lineage>
        <taxon>Bacteria</taxon>
        <taxon>Pseudomonadati</taxon>
        <taxon>Pseudomonadota</taxon>
        <taxon>Gammaproteobacteria</taxon>
        <taxon>Alteromonadales</taxon>
        <taxon>Pseudoalteromonadaceae</taxon>
        <taxon>Pseudoalteromonas</taxon>
    </lineage>
</organism>
<dbReference type="Proteomes" id="UP000037848">
    <property type="component" value="Unassembled WGS sequence"/>
</dbReference>
<dbReference type="AlphaFoldDB" id="A0A0N1MUR4"/>
<dbReference type="PATRIC" id="fig|187330.3.peg.3430"/>
<evidence type="ECO:0000313" key="1">
    <source>
        <dbReference type="EMBL" id="KPH64156.1"/>
    </source>
</evidence>
<evidence type="ECO:0008006" key="3">
    <source>
        <dbReference type="Google" id="ProtNLM"/>
    </source>
</evidence>
<dbReference type="EMBL" id="LHPH01000006">
    <property type="protein sequence ID" value="KPH64156.1"/>
    <property type="molecule type" value="Genomic_DNA"/>
</dbReference>
<evidence type="ECO:0000313" key="2">
    <source>
        <dbReference type="Proteomes" id="UP000037848"/>
    </source>
</evidence>
<dbReference type="RefSeq" id="WP_054453633.1">
    <property type="nucleotide sequence ID" value="NZ_LHPH01000006.1"/>
</dbReference>
<sequence length="155" mass="17208">MFTTEQAVIDKIGLNTLLQFASNKFNEAGTRVTRDDVEAALLNETYSELQEQINAWYVQAQKNVNAIIAGYVARFALNQDDINNSVLPGIANNLMHCELAPNIADENLKTLKSNAMTMLDKVSKGVIQIKEDAPAGVRTGMRTKPAGSQFNWERY</sequence>
<comment type="caution">
    <text evidence="1">The sequence shown here is derived from an EMBL/GenBank/DDBJ whole genome shotgun (WGS) entry which is preliminary data.</text>
</comment>
<name>A0A0N1MUR4_9GAMM</name>
<protein>
    <recommendedName>
        <fullName evidence="3">DUF1320 domain-containing protein</fullName>
    </recommendedName>
</protein>
<proteinExistence type="predicted"/>
<dbReference type="OrthoDB" id="6291572at2"/>
<keyword evidence="2" id="KW-1185">Reference proteome</keyword>
<gene>
    <name evidence="1" type="ORF">ADS77_07030</name>
</gene>
<reference evidence="1 2" key="1">
    <citation type="submission" date="2015-08" db="EMBL/GenBank/DDBJ databases">
        <title>Draft Genome Sequence of Pseudoalteromonas porphyrae UCD-SED14.</title>
        <authorList>
            <person name="Coil D.A."/>
            <person name="Jospin G."/>
            <person name="Lee R.D."/>
            <person name="Eisen J.A."/>
        </authorList>
    </citation>
    <scope>NUCLEOTIDE SEQUENCE [LARGE SCALE GENOMIC DNA]</scope>
    <source>
        <strain evidence="1 2">UCD-SED14</strain>
    </source>
</reference>
<accession>A0A0N1MUR4</accession>